<dbReference type="InterPro" id="IPR011051">
    <property type="entry name" value="RmlC_Cupin_sf"/>
</dbReference>
<evidence type="ECO:0000313" key="1">
    <source>
        <dbReference type="EMBL" id="WYJ99010.1"/>
    </source>
</evidence>
<dbReference type="SUPFAM" id="SSF51182">
    <property type="entry name" value="RmlC-like cupins"/>
    <property type="match status" value="1"/>
</dbReference>
<organism evidence="1 2">
    <name type="scientific">Candidatus Enterococcus palustris</name>
    <dbReference type="NCBI Taxonomy" id="1834189"/>
    <lineage>
        <taxon>Bacteria</taxon>
        <taxon>Bacillati</taxon>
        <taxon>Bacillota</taxon>
        <taxon>Bacilli</taxon>
        <taxon>Lactobacillales</taxon>
        <taxon>Enterococcaceae</taxon>
        <taxon>Enterococcus</taxon>
    </lineage>
</organism>
<reference evidence="1" key="1">
    <citation type="submission" date="2017-05" db="EMBL/GenBank/DDBJ databases">
        <authorList>
            <consortium name="The Broad Institute Genomics Platform"/>
            <consortium name="The Broad Institute Genomic Center for Infectious Diseases"/>
            <person name="Earl A."/>
            <person name="Manson A."/>
            <person name="Schwartman J."/>
            <person name="Gilmore M."/>
            <person name="Abouelleil A."/>
            <person name="Cao P."/>
            <person name="Chapman S."/>
            <person name="Cusick C."/>
            <person name="Shea T."/>
            <person name="Young S."/>
            <person name="Neafsey D."/>
            <person name="Nusbaum C."/>
            <person name="Birren B."/>
        </authorList>
    </citation>
    <scope>NUCLEOTIDE SEQUENCE</scope>
    <source>
        <strain evidence="1">7F3_DIV0205</strain>
    </source>
</reference>
<dbReference type="Proteomes" id="UP000194948">
    <property type="component" value="Chromosome"/>
</dbReference>
<accession>A0AAQ3W7R1</accession>
<proteinExistence type="predicted"/>
<dbReference type="CDD" id="cd02208">
    <property type="entry name" value="cupin_RmlC-like"/>
    <property type="match status" value="1"/>
</dbReference>
<reference evidence="1" key="2">
    <citation type="submission" date="2024-03" db="EMBL/GenBank/DDBJ databases">
        <title>The Genome Sequence of Enterococcus sp. DIV0205d.</title>
        <authorList>
            <consortium name="The Broad Institute Genomics Platform"/>
            <consortium name="The Broad Institute Microbial Omics Core"/>
            <consortium name="The Broad Institute Genomic Center for Infectious Diseases"/>
            <person name="Earl A."/>
            <person name="Manson A."/>
            <person name="Gilmore M."/>
            <person name="Schwartman J."/>
            <person name="Shea T."/>
            <person name="Abouelleil A."/>
            <person name="Cao P."/>
            <person name="Chapman S."/>
            <person name="Cusick C."/>
            <person name="Young S."/>
            <person name="Neafsey D."/>
            <person name="Nusbaum C."/>
            <person name="Birren B."/>
        </authorList>
    </citation>
    <scope>NUCLEOTIDE SEQUENCE</scope>
    <source>
        <strain evidence="1">7F3_DIV0205</strain>
    </source>
</reference>
<protein>
    <submittedName>
        <fullName evidence="1">Uncharacterized protein</fullName>
    </submittedName>
</protein>
<dbReference type="Gene3D" id="2.60.120.10">
    <property type="entry name" value="Jelly Rolls"/>
    <property type="match status" value="1"/>
</dbReference>
<name>A0AAQ3W7R1_9ENTE</name>
<dbReference type="AlphaFoldDB" id="A0AAQ3W7R1"/>
<evidence type="ECO:0000313" key="2">
    <source>
        <dbReference type="Proteomes" id="UP000194948"/>
    </source>
</evidence>
<sequence length="140" mass="16124">MLNNLIEIMTKNESIFAKKEDGTNVNYYIFPEFEIHLNSVPANTSQGWHTHQSIEEILVITDGQIRVETIADGKKSHKDCQKGDVIRMNSSLHRILNLQNIEATFTVFRFVPQGMDNREIIKNDKKEYSDSEVATILNKE</sequence>
<gene>
    <name evidence="1" type="ORF">A5821_000086</name>
</gene>
<dbReference type="InterPro" id="IPR014710">
    <property type="entry name" value="RmlC-like_jellyroll"/>
</dbReference>
<dbReference type="EMBL" id="CP147244">
    <property type="protein sequence ID" value="WYJ99010.1"/>
    <property type="molecule type" value="Genomic_DNA"/>
</dbReference>
<dbReference type="RefSeq" id="WP_086312309.1">
    <property type="nucleotide sequence ID" value="NZ_CP147244.1"/>
</dbReference>
<keyword evidence="2" id="KW-1185">Reference proteome</keyword>